<organism evidence="1 2">
    <name type="scientific">Marasmius tenuissimus</name>
    <dbReference type="NCBI Taxonomy" id="585030"/>
    <lineage>
        <taxon>Eukaryota</taxon>
        <taxon>Fungi</taxon>
        <taxon>Dikarya</taxon>
        <taxon>Basidiomycota</taxon>
        <taxon>Agaricomycotina</taxon>
        <taxon>Agaricomycetes</taxon>
        <taxon>Agaricomycetidae</taxon>
        <taxon>Agaricales</taxon>
        <taxon>Marasmiineae</taxon>
        <taxon>Marasmiaceae</taxon>
        <taxon>Marasmius</taxon>
    </lineage>
</organism>
<gene>
    <name evidence="1" type="ORF">AAF712_015492</name>
</gene>
<protein>
    <submittedName>
        <fullName evidence="1">Uncharacterized protein</fullName>
    </submittedName>
</protein>
<sequence length="270" mass="30375">MSTSPSQQASAQSLKGVPPCFVHSVRTILQARLKLPPELVSVVISIAQYYARVMVHRRESVTFRANHYDPEINDPAIAGLYVMSPPIPLPDVGSGEKFRIKSVTFRMRASDQGWATFGGNGTYHNSHTWFEASILWPTVHSEADSSLLQDLWSDGRQYTYTKALGARHMLLDNALQFRSAGDNKVVWKVHNNITARSEPREYRVEWAAGEKVDLTEEREGMEVGIGDGEGFIECLQPGDRIALWARAEQAAWLHRVAEASIAIEYDVWYE</sequence>
<keyword evidence="2" id="KW-1185">Reference proteome</keyword>
<name>A0ABR2ZAQ3_9AGAR</name>
<accession>A0ABR2ZAQ3</accession>
<dbReference type="Proteomes" id="UP001437256">
    <property type="component" value="Unassembled WGS sequence"/>
</dbReference>
<proteinExistence type="predicted"/>
<evidence type="ECO:0000313" key="2">
    <source>
        <dbReference type="Proteomes" id="UP001437256"/>
    </source>
</evidence>
<comment type="caution">
    <text evidence="1">The sequence shown here is derived from an EMBL/GenBank/DDBJ whole genome shotgun (WGS) entry which is preliminary data.</text>
</comment>
<dbReference type="EMBL" id="JBBXMP010000420">
    <property type="protein sequence ID" value="KAL0057858.1"/>
    <property type="molecule type" value="Genomic_DNA"/>
</dbReference>
<evidence type="ECO:0000313" key="1">
    <source>
        <dbReference type="EMBL" id="KAL0057858.1"/>
    </source>
</evidence>
<reference evidence="1 2" key="1">
    <citation type="submission" date="2024-05" db="EMBL/GenBank/DDBJ databases">
        <title>A draft genome resource for the thread blight pathogen Marasmius tenuissimus strain MS-2.</title>
        <authorList>
            <person name="Yulfo-Soto G.E."/>
            <person name="Baruah I.K."/>
            <person name="Amoako-Attah I."/>
            <person name="Bukari Y."/>
            <person name="Meinhardt L.W."/>
            <person name="Bailey B.A."/>
            <person name="Cohen S.P."/>
        </authorList>
    </citation>
    <scope>NUCLEOTIDE SEQUENCE [LARGE SCALE GENOMIC DNA]</scope>
    <source>
        <strain evidence="1 2">MS-2</strain>
    </source>
</reference>